<sequence>MSAVYINIAYTRGSFSLKMNVEIPEGIIGVFGASGHGKSSLLKLLAGIEDPDWGRIVIHGKTMFDKDLKIKVPARRRRMGLVFQEGRLFPHMSVRKNLMYGYQSSSSIHFNEVVSLLELGTLLSKKPRECSGGEKQRIAIGRMLLGSPEVLMLDEPFSALDQRLRRNIIPYLIKIHERYRLPILVVSHDISDLLMLTNQLLIVEDGTIAGFGHYHDLLFDPQCQPLLMNGEEANAVRLRAQSIDRIGDLTAFYYYSEYSSNCLLLDTIYTIVPDDQIILSIPPANVSLSKERIALISSRNQLQGTVTDIKFSGKKVFCSVDVGFPLLVEITRPALEKLDLKVGDPLFCLFKTVSMKILSIGK</sequence>
<dbReference type="NCBIfam" id="TIGR02142">
    <property type="entry name" value="modC_ABC"/>
    <property type="match status" value="1"/>
</dbReference>
<dbReference type="PROSITE" id="PS51866">
    <property type="entry name" value="MOP"/>
    <property type="match status" value="1"/>
</dbReference>
<dbReference type="InterPro" id="IPR004606">
    <property type="entry name" value="Mop_domain"/>
</dbReference>
<evidence type="ECO:0000256" key="1">
    <source>
        <dbReference type="ARBA" id="ARBA00022448"/>
    </source>
</evidence>
<dbReference type="GO" id="GO:0015098">
    <property type="term" value="F:molybdate ion transmembrane transporter activity"/>
    <property type="evidence" value="ECO:0007669"/>
    <property type="project" value="InterPro"/>
</dbReference>
<dbReference type="InterPro" id="IPR005116">
    <property type="entry name" value="Transp-assoc_OB_typ1"/>
</dbReference>
<dbReference type="SUPFAM" id="SSF50331">
    <property type="entry name" value="MOP-like"/>
    <property type="match status" value="1"/>
</dbReference>
<dbReference type="GO" id="GO:0140359">
    <property type="term" value="F:ABC-type transporter activity"/>
    <property type="evidence" value="ECO:0007669"/>
    <property type="project" value="InterPro"/>
</dbReference>
<accession>A0AA41Y980</accession>
<dbReference type="PROSITE" id="PS00211">
    <property type="entry name" value="ABC_TRANSPORTER_1"/>
    <property type="match status" value="1"/>
</dbReference>
<dbReference type="InterPro" id="IPR050334">
    <property type="entry name" value="Molybdenum_import_ModC"/>
</dbReference>
<evidence type="ECO:0000256" key="9">
    <source>
        <dbReference type="PROSITE-ProRule" id="PRU01213"/>
    </source>
</evidence>
<evidence type="ECO:0000256" key="5">
    <source>
        <dbReference type="ARBA" id="ARBA00022741"/>
    </source>
</evidence>
<evidence type="ECO:0000259" key="10">
    <source>
        <dbReference type="PROSITE" id="PS50893"/>
    </source>
</evidence>
<dbReference type="InterPro" id="IPR008995">
    <property type="entry name" value="Mo/tungstate-bd_C_term_dom"/>
</dbReference>
<dbReference type="SUPFAM" id="SSF52540">
    <property type="entry name" value="P-loop containing nucleoside triphosphate hydrolases"/>
    <property type="match status" value="1"/>
</dbReference>
<feature type="domain" description="Mop" evidence="11">
    <location>
        <begin position="295"/>
        <end position="359"/>
    </location>
</feature>
<dbReference type="InterPro" id="IPR011868">
    <property type="entry name" value="ModC_ABC_ATP-bd"/>
</dbReference>
<dbReference type="EMBL" id="JAPAAF010000002">
    <property type="protein sequence ID" value="MCW0481718.1"/>
    <property type="molecule type" value="Genomic_DNA"/>
</dbReference>
<dbReference type="GO" id="GO:0016887">
    <property type="term" value="F:ATP hydrolysis activity"/>
    <property type="evidence" value="ECO:0007669"/>
    <property type="project" value="InterPro"/>
</dbReference>
<gene>
    <name evidence="12" type="primary">modC</name>
    <name evidence="12" type="ORF">N2K84_03180</name>
</gene>
<dbReference type="AlphaFoldDB" id="A0AA41Y980"/>
<keyword evidence="4" id="KW-0997">Cell inner membrane</keyword>
<dbReference type="InterPro" id="IPR003439">
    <property type="entry name" value="ABC_transporter-like_ATP-bd"/>
</dbReference>
<proteinExistence type="predicted"/>
<reference evidence="12" key="1">
    <citation type="submission" date="2022-10" db="EMBL/GenBank/DDBJ databases">
        <title>Gaoshiqiia sediminis gen. nov., sp. nov., isolated from coastal sediment.</title>
        <authorList>
            <person name="Yu W.X."/>
            <person name="Mu D.S."/>
            <person name="Du J.Z."/>
            <person name="Liang Y.Q."/>
        </authorList>
    </citation>
    <scope>NUCLEOTIDE SEQUENCE</scope>
    <source>
        <strain evidence="12">A06</strain>
    </source>
</reference>
<organism evidence="12 13">
    <name type="scientific">Gaoshiqia sediminis</name>
    <dbReference type="NCBI Taxonomy" id="2986998"/>
    <lineage>
        <taxon>Bacteria</taxon>
        <taxon>Pseudomonadati</taxon>
        <taxon>Bacteroidota</taxon>
        <taxon>Bacteroidia</taxon>
        <taxon>Marinilabiliales</taxon>
        <taxon>Prolixibacteraceae</taxon>
        <taxon>Gaoshiqia</taxon>
    </lineage>
</organism>
<evidence type="ECO:0000256" key="7">
    <source>
        <dbReference type="ARBA" id="ARBA00022967"/>
    </source>
</evidence>
<evidence type="ECO:0000256" key="6">
    <source>
        <dbReference type="ARBA" id="ARBA00022840"/>
    </source>
</evidence>
<comment type="caution">
    <text evidence="12">The sequence shown here is derived from an EMBL/GenBank/DDBJ whole genome shotgun (WGS) entry which is preliminary data.</text>
</comment>
<keyword evidence="3 9" id="KW-0500">Molybdenum</keyword>
<dbReference type="GO" id="GO:0005524">
    <property type="term" value="F:ATP binding"/>
    <property type="evidence" value="ECO:0007669"/>
    <property type="project" value="UniProtKB-KW"/>
</dbReference>
<dbReference type="Gene3D" id="2.40.50.100">
    <property type="match status" value="1"/>
</dbReference>
<evidence type="ECO:0000256" key="4">
    <source>
        <dbReference type="ARBA" id="ARBA00022519"/>
    </source>
</evidence>
<dbReference type="Gene3D" id="3.40.50.300">
    <property type="entry name" value="P-loop containing nucleotide triphosphate hydrolases"/>
    <property type="match status" value="1"/>
</dbReference>
<evidence type="ECO:0000256" key="2">
    <source>
        <dbReference type="ARBA" id="ARBA00022475"/>
    </source>
</evidence>
<keyword evidence="13" id="KW-1185">Reference proteome</keyword>
<evidence type="ECO:0000256" key="3">
    <source>
        <dbReference type="ARBA" id="ARBA00022505"/>
    </source>
</evidence>
<dbReference type="GO" id="GO:0016020">
    <property type="term" value="C:membrane"/>
    <property type="evidence" value="ECO:0007669"/>
    <property type="project" value="InterPro"/>
</dbReference>
<evidence type="ECO:0000313" key="13">
    <source>
        <dbReference type="Proteomes" id="UP001163821"/>
    </source>
</evidence>
<evidence type="ECO:0000259" key="11">
    <source>
        <dbReference type="PROSITE" id="PS51866"/>
    </source>
</evidence>
<evidence type="ECO:0000313" key="12">
    <source>
        <dbReference type="EMBL" id="MCW0481718.1"/>
    </source>
</evidence>
<evidence type="ECO:0000256" key="8">
    <source>
        <dbReference type="ARBA" id="ARBA00023136"/>
    </source>
</evidence>
<dbReference type="InterPro" id="IPR027417">
    <property type="entry name" value="P-loop_NTPase"/>
</dbReference>
<keyword evidence="6 12" id="KW-0067">ATP-binding</keyword>
<dbReference type="InterPro" id="IPR017871">
    <property type="entry name" value="ABC_transporter-like_CS"/>
</dbReference>
<dbReference type="Proteomes" id="UP001163821">
    <property type="component" value="Unassembled WGS sequence"/>
</dbReference>
<dbReference type="Pfam" id="PF03459">
    <property type="entry name" value="TOBE"/>
    <property type="match status" value="1"/>
</dbReference>
<feature type="domain" description="ABC transporter" evidence="10">
    <location>
        <begin position="1"/>
        <end position="230"/>
    </location>
</feature>
<dbReference type="SMART" id="SM00382">
    <property type="entry name" value="AAA"/>
    <property type="match status" value="1"/>
</dbReference>
<keyword evidence="7" id="KW-1278">Translocase</keyword>
<protein>
    <submittedName>
        <fullName evidence="12">Molybdenum ABC transporter ATP-binding protein</fullName>
    </submittedName>
</protein>
<dbReference type="InterPro" id="IPR003593">
    <property type="entry name" value="AAA+_ATPase"/>
</dbReference>
<dbReference type="RefSeq" id="WP_282590326.1">
    <property type="nucleotide sequence ID" value="NZ_JAPAAF010000002.1"/>
</dbReference>
<dbReference type="Pfam" id="PF00005">
    <property type="entry name" value="ABC_tran"/>
    <property type="match status" value="1"/>
</dbReference>
<dbReference type="PANTHER" id="PTHR43514:SF4">
    <property type="entry name" value="ABC TRANSPORTER I FAMILY MEMBER 10"/>
    <property type="match status" value="1"/>
</dbReference>
<keyword evidence="8" id="KW-0472">Membrane</keyword>
<name>A0AA41Y980_9BACT</name>
<keyword evidence="5" id="KW-0547">Nucleotide-binding</keyword>
<keyword evidence="2" id="KW-1003">Cell membrane</keyword>
<dbReference type="PROSITE" id="PS50893">
    <property type="entry name" value="ABC_TRANSPORTER_2"/>
    <property type="match status" value="1"/>
</dbReference>
<keyword evidence="1" id="KW-0813">Transport</keyword>
<dbReference type="PANTHER" id="PTHR43514">
    <property type="entry name" value="ABC TRANSPORTER I FAMILY MEMBER 10"/>
    <property type="match status" value="1"/>
</dbReference>